<keyword evidence="3" id="KW-1185">Reference proteome</keyword>
<reference evidence="2 3" key="1">
    <citation type="submission" date="2016-10" db="EMBL/GenBank/DDBJ databases">
        <authorList>
            <person name="de Groot N.N."/>
        </authorList>
    </citation>
    <scope>NUCLEOTIDE SEQUENCE [LARGE SCALE GENOMIC DNA]</scope>
    <source>
        <strain evidence="2 3">DSM 17890</strain>
    </source>
</reference>
<protein>
    <submittedName>
        <fullName evidence="2">Thiaminase (Transcriptional activator TenA)</fullName>
    </submittedName>
</protein>
<dbReference type="STRING" id="356660.SAMN05444336_1173"/>
<dbReference type="InterPro" id="IPR016084">
    <property type="entry name" value="Haem_Oase-like_multi-hlx"/>
</dbReference>
<dbReference type="Proteomes" id="UP000199118">
    <property type="component" value="Unassembled WGS sequence"/>
</dbReference>
<dbReference type="CDD" id="cd19367">
    <property type="entry name" value="TenA_C_ScTHI20-like"/>
    <property type="match status" value="1"/>
</dbReference>
<dbReference type="EMBL" id="FNMZ01000017">
    <property type="protein sequence ID" value="SDX97809.1"/>
    <property type="molecule type" value="Genomic_DNA"/>
</dbReference>
<dbReference type="PANTHER" id="PTHR43198:SF2">
    <property type="entry name" value="SI:CH1073-67J19.1-RELATED"/>
    <property type="match status" value="1"/>
</dbReference>
<name>A0A1H3G626_9RHOB</name>
<dbReference type="Pfam" id="PF03070">
    <property type="entry name" value="TENA_THI-4"/>
    <property type="match status" value="1"/>
</dbReference>
<dbReference type="GO" id="GO:0005829">
    <property type="term" value="C:cytosol"/>
    <property type="evidence" value="ECO:0007669"/>
    <property type="project" value="TreeGrafter"/>
</dbReference>
<dbReference type="SUPFAM" id="SSF48613">
    <property type="entry name" value="Heme oxygenase-like"/>
    <property type="match status" value="1"/>
</dbReference>
<dbReference type="RefSeq" id="WP_092685625.1">
    <property type="nucleotide sequence ID" value="NZ_FNMZ01000017.1"/>
</dbReference>
<dbReference type="AlphaFoldDB" id="A0A1H3G626"/>
<accession>A0A1H3G626</accession>
<dbReference type="OrthoDB" id="34166at2"/>
<sequence>MTDTYGSPLFAALREARAAEWEAYVAHDFVTRLGDGTLPREAFLTYLRQDYLFLVHFARAWALAAAKTDRIEEMRACAGTLHALIGEEMKLHIAICAREGIDEAALAAEPEAPETLAYTRYVIDAGLSGDLLDLLVALIPCVMGYGEIGRRLEGAAPGGLYAEWIGTYADPGYQQVCREVGALLEGVAARRLGPDPAASPRWPELAAGFGTACRLEADFWGMGLAAG</sequence>
<evidence type="ECO:0000259" key="1">
    <source>
        <dbReference type="Pfam" id="PF03070"/>
    </source>
</evidence>
<feature type="domain" description="Thiaminase-2/PQQC" evidence="1">
    <location>
        <begin position="21"/>
        <end position="224"/>
    </location>
</feature>
<organism evidence="2 3">
    <name type="scientific">Albimonas donghaensis</name>
    <dbReference type="NCBI Taxonomy" id="356660"/>
    <lineage>
        <taxon>Bacteria</taxon>
        <taxon>Pseudomonadati</taxon>
        <taxon>Pseudomonadota</taxon>
        <taxon>Alphaproteobacteria</taxon>
        <taxon>Rhodobacterales</taxon>
        <taxon>Paracoccaceae</taxon>
        <taxon>Albimonas</taxon>
    </lineage>
</organism>
<evidence type="ECO:0000313" key="2">
    <source>
        <dbReference type="EMBL" id="SDX97809.1"/>
    </source>
</evidence>
<dbReference type="InterPro" id="IPR050967">
    <property type="entry name" value="Thiamine_Salvage_TenA"/>
</dbReference>
<gene>
    <name evidence="2" type="ORF">SAMN05444336_1173</name>
</gene>
<dbReference type="Gene3D" id="1.20.910.10">
    <property type="entry name" value="Heme oxygenase-like"/>
    <property type="match status" value="1"/>
</dbReference>
<dbReference type="InterPro" id="IPR004305">
    <property type="entry name" value="Thiaminase-2/PQQC"/>
</dbReference>
<evidence type="ECO:0000313" key="3">
    <source>
        <dbReference type="Proteomes" id="UP000199118"/>
    </source>
</evidence>
<proteinExistence type="predicted"/>
<dbReference type="PANTHER" id="PTHR43198">
    <property type="entry name" value="BIFUNCTIONAL TH2 PROTEIN"/>
    <property type="match status" value="1"/>
</dbReference>